<proteinExistence type="predicted"/>
<evidence type="ECO:0000313" key="4">
    <source>
        <dbReference type="EMBL" id="VFK80531.1"/>
    </source>
</evidence>
<evidence type="ECO:0000313" key="3">
    <source>
        <dbReference type="EMBL" id="VFK48609.1"/>
    </source>
</evidence>
<gene>
    <name evidence="4" type="ORF">BECKSD772D_GA0070982_11244</name>
    <name evidence="3" type="ORF">BECKSD772E_GA0070983_11325</name>
    <name evidence="2" type="ORF">BECKSD772F_GA0070984_12131</name>
</gene>
<dbReference type="AlphaFoldDB" id="A0A451BQD7"/>
<accession>A0A451BQD7</accession>
<protein>
    <submittedName>
        <fullName evidence="4">Uncharacterized protein</fullName>
    </submittedName>
</protein>
<sequence length="130" mass="14909">MTQVPDFTDTELGIVQSAVNQRYRKEIRLELADTECRLDPATTALTSCPAVFWREQEMNFVIMKTAEKQYRCQFFGRDLDMYGTGRNEYDDVKECTMRLLQAQADSARALSEEKDEGFAGTRVEELTDSA</sequence>
<dbReference type="EMBL" id="CAADHB010000124">
    <property type="protein sequence ID" value="VFK80531.1"/>
    <property type="molecule type" value="Genomic_DNA"/>
</dbReference>
<dbReference type="EMBL" id="CAADFR010000213">
    <property type="protein sequence ID" value="VFK45176.1"/>
    <property type="molecule type" value="Genomic_DNA"/>
</dbReference>
<reference evidence="4" key="1">
    <citation type="submission" date="2019-02" db="EMBL/GenBank/DDBJ databases">
        <authorList>
            <person name="Gruber-Vodicka R. H."/>
            <person name="Seah K. B. B."/>
        </authorList>
    </citation>
    <scope>NUCLEOTIDE SEQUENCE</scope>
    <source>
        <strain evidence="4">BECK_S127</strain>
        <strain evidence="3">BECK_S1320</strain>
        <strain evidence="2">BECK_S1321</strain>
    </source>
</reference>
<feature type="region of interest" description="Disordered" evidence="1">
    <location>
        <begin position="108"/>
        <end position="130"/>
    </location>
</feature>
<evidence type="ECO:0000256" key="1">
    <source>
        <dbReference type="SAM" id="MobiDB-lite"/>
    </source>
</evidence>
<evidence type="ECO:0000313" key="2">
    <source>
        <dbReference type="EMBL" id="VFK45176.1"/>
    </source>
</evidence>
<dbReference type="EMBL" id="CAADFU010000132">
    <property type="protein sequence ID" value="VFK48609.1"/>
    <property type="molecule type" value="Genomic_DNA"/>
</dbReference>
<name>A0A451BQD7_9GAMM</name>
<organism evidence="4">
    <name type="scientific">Candidatus Kentrum sp. SD</name>
    <dbReference type="NCBI Taxonomy" id="2126332"/>
    <lineage>
        <taxon>Bacteria</taxon>
        <taxon>Pseudomonadati</taxon>
        <taxon>Pseudomonadota</taxon>
        <taxon>Gammaproteobacteria</taxon>
        <taxon>Candidatus Kentrum</taxon>
    </lineage>
</organism>